<comment type="caution">
    <text evidence="2">The sequence shown here is derived from an EMBL/GenBank/DDBJ whole genome shotgun (WGS) entry which is preliminary data.</text>
</comment>
<name>A0ABN0XIL4_9LACT</name>
<dbReference type="CDD" id="cd02947">
    <property type="entry name" value="TRX_family"/>
    <property type="match status" value="1"/>
</dbReference>
<dbReference type="InterPro" id="IPR013766">
    <property type="entry name" value="Thioredoxin_domain"/>
</dbReference>
<protein>
    <submittedName>
        <fullName evidence="2">Thioredoxin family protein</fullName>
    </submittedName>
</protein>
<gene>
    <name evidence="2" type="ORF">GCM10008932_16060</name>
</gene>
<dbReference type="Pfam" id="PF00085">
    <property type="entry name" value="Thioredoxin"/>
    <property type="match status" value="1"/>
</dbReference>
<dbReference type="EMBL" id="BAAACW010000103">
    <property type="protein sequence ID" value="GAA0364537.1"/>
    <property type="molecule type" value="Genomic_DNA"/>
</dbReference>
<dbReference type="Gene3D" id="3.40.30.10">
    <property type="entry name" value="Glutaredoxin"/>
    <property type="match status" value="1"/>
</dbReference>
<evidence type="ECO:0000313" key="2">
    <source>
        <dbReference type="EMBL" id="GAA0364537.1"/>
    </source>
</evidence>
<evidence type="ECO:0000259" key="1">
    <source>
        <dbReference type="Pfam" id="PF00085"/>
    </source>
</evidence>
<dbReference type="RefSeq" id="WP_343755491.1">
    <property type="nucleotide sequence ID" value="NZ_BAAACW010000103.1"/>
</dbReference>
<reference evidence="2 3" key="1">
    <citation type="journal article" date="2019" name="Int. J. Syst. Evol. Microbiol.">
        <title>The Global Catalogue of Microorganisms (GCM) 10K type strain sequencing project: providing services to taxonomists for standard genome sequencing and annotation.</title>
        <authorList>
            <consortium name="The Broad Institute Genomics Platform"/>
            <consortium name="The Broad Institute Genome Sequencing Center for Infectious Disease"/>
            <person name="Wu L."/>
            <person name="Ma J."/>
        </authorList>
    </citation>
    <scope>NUCLEOTIDE SEQUENCE [LARGE SCALE GENOMIC DNA]</scope>
    <source>
        <strain evidence="2 3">JCM 12662</strain>
    </source>
</reference>
<evidence type="ECO:0000313" key="3">
    <source>
        <dbReference type="Proteomes" id="UP001501166"/>
    </source>
</evidence>
<accession>A0ABN0XIL4</accession>
<organism evidence="2 3">
    <name type="scientific">Alkalibacterium iburiense</name>
    <dbReference type="NCBI Taxonomy" id="290589"/>
    <lineage>
        <taxon>Bacteria</taxon>
        <taxon>Bacillati</taxon>
        <taxon>Bacillota</taxon>
        <taxon>Bacilli</taxon>
        <taxon>Lactobacillales</taxon>
        <taxon>Carnobacteriaceae</taxon>
        <taxon>Alkalibacterium</taxon>
    </lineage>
</organism>
<proteinExistence type="predicted"/>
<sequence>MDGFTEARHLDEVREHIEKETLALVYVYGETCSVCHAVMPQIKPVIEQFESIVPMQIDSERFPEVSGEWTIFTVPVILLFLNGKEILRKARFIEKRELDTQLTKIVYALQSEEEER</sequence>
<dbReference type="SUPFAM" id="SSF52833">
    <property type="entry name" value="Thioredoxin-like"/>
    <property type="match status" value="1"/>
</dbReference>
<keyword evidence="3" id="KW-1185">Reference proteome</keyword>
<feature type="domain" description="Thioredoxin" evidence="1">
    <location>
        <begin position="13"/>
        <end position="100"/>
    </location>
</feature>
<dbReference type="InterPro" id="IPR036249">
    <property type="entry name" value="Thioredoxin-like_sf"/>
</dbReference>
<dbReference type="Proteomes" id="UP001501166">
    <property type="component" value="Unassembled WGS sequence"/>
</dbReference>